<dbReference type="PROSITE" id="PS50194">
    <property type="entry name" value="FILAMIN_REPEAT"/>
    <property type="match status" value="1"/>
</dbReference>
<dbReference type="InterPro" id="IPR014756">
    <property type="entry name" value="Ig_E-set"/>
</dbReference>
<proteinExistence type="predicted"/>
<feature type="repeat" description="Filamin" evidence="1">
    <location>
        <begin position="80"/>
        <end position="120"/>
    </location>
</feature>
<sequence length="486" mass="54143">MGSTGPILHDRHLVKESKQESKCRVYPNTSSLKLNAQVGQLFSLTIEIDKDVLIKQTILSVLAVGENHIFAANHLNFSVDGSLMTFTYTPKVPGLYNLFVEEINANAQLQIPGSPFRLVVEGDPVYAVQLGRTADKLPSCQTMQLTRPSWLDGEWITGNIAGLKRGVLRSGWVFQPDWCSFDIFTTKDLAMAAEMTSPKKIAVLVPQLNEDFRIVTVGNLKMGEDGKSEIVCHDEKIAKSGDYDYFDDGIRFLSEYLFAQSHDKWPDIIVIPIRETNHLELLLKAIPPSWSGTIYTLYNFVVIRTNLYTKDGLAKSYKLAKNLLSVDSRIQLIDGFGLISAMRHNTQSAPLIKSGHTHRWCNELNGEMTVCGNPTEMIAQMLLGKVIAPEGKDAWLKAITSKPKIMLPRQLKVCQDCPASLLPFHIKPIPDLTCYVSESVRETSLVKQEVWDGTLCPAECLKLKPVGTEQTQSGSVSVRSCNVKLF</sequence>
<gene>
    <name evidence="2" type="ORF">BSL78_00830</name>
</gene>
<keyword evidence="3" id="KW-1185">Reference proteome</keyword>
<name>A0A2G8LPS5_STIJA</name>
<evidence type="ECO:0000313" key="2">
    <source>
        <dbReference type="EMBL" id="PIK62222.1"/>
    </source>
</evidence>
<dbReference type="AlphaFoldDB" id="A0A2G8LPS5"/>
<accession>A0A2G8LPS5</accession>
<organism evidence="2 3">
    <name type="scientific">Stichopus japonicus</name>
    <name type="common">Sea cucumber</name>
    <dbReference type="NCBI Taxonomy" id="307972"/>
    <lineage>
        <taxon>Eukaryota</taxon>
        <taxon>Metazoa</taxon>
        <taxon>Echinodermata</taxon>
        <taxon>Eleutherozoa</taxon>
        <taxon>Echinozoa</taxon>
        <taxon>Holothuroidea</taxon>
        <taxon>Aspidochirotacea</taxon>
        <taxon>Aspidochirotida</taxon>
        <taxon>Stichopodidae</taxon>
        <taxon>Apostichopus</taxon>
    </lineage>
</organism>
<comment type="caution">
    <text evidence="2">The sequence shown here is derived from an EMBL/GenBank/DDBJ whole genome shotgun (WGS) entry which is preliminary data.</text>
</comment>
<evidence type="ECO:0000256" key="1">
    <source>
        <dbReference type="PROSITE-ProRule" id="PRU00087"/>
    </source>
</evidence>
<evidence type="ECO:0000313" key="3">
    <source>
        <dbReference type="Proteomes" id="UP000230750"/>
    </source>
</evidence>
<dbReference type="InterPro" id="IPR017868">
    <property type="entry name" value="Filamin/ABP280_repeat-like"/>
</dbReference>
<protein>
    <submittedName>
        <fullName evidence="2">Uncharacterized protein</fullName>
    </submittedName>
</protein>
<dbReference type="Proteomes" id="UP000230750">
    <property type="component" value="Unassembled WGS sequence"/>
</dbReference>
<dbReference type="SUPFAM" id="SSF81296">
    <property type="entry name" value="E set domains"/>
    <property type="match status" value="1"/>
</dbReference>
<dbReference type="EMBL" id="MRZV01000016">
    <property type="protein sequence ID" value="PIK62222.1"/>
    <property type="molecule type" value="Genomic_DNA"/>
</dbReference>
<reference evidence="2 3" key="1">
    <citation type="journal article" date="2017" name="PLoS Biol.">
        <title>The sea cucumber genome provides insights into morphological evolution and visceral regeneration.</title>
        <authorList>
            <person name="Zhang X."/>
            <person name="Sun L."/>
            <person name="Yuan J."/>
            <person name="Sun Y."/>
            <person name="Gao Y."/>
            <person name="Zhang L."/>
            <person name="Li S."/>
            <person name="Dai H."/>
            <person name="Hamel J.F."/>
            <person name="Liu C."/>
            <person name="Yu Y."/>
            <person name="Liu S."/>
            <person name="Lin W."/>
            <person name="Guo K."/>
            <person name="Jin S."/>
            <person name="Xu P."/>
            <person name="Storey K.B."/>
            <person name="Huan P."/>
            <person name="Zhang T."/>
            <person name="Zhou Y."/>
            <person name="Zhang J."/>
            <person name="Lin C."/>
            <person name="Li X."/>
            <person name="Xing L."/>
            <person name="Huo D."/>
            <person name="Sun M."/>
            <person name="Wang L."/>
            <person name="Mercier A."/>
            <person name="Li F."/>
            <person name="Yang H."/>
            <person name="Xiang J."/>
        </authorList>
    </citation>
    <scope>NUCLEOTIDE SEQUENCE [LARGE SCALE GENOMIC DNA]</scope>
    <source>
        <strain evidence="2">Shaxun</strain>
        <tissue evidence="2">Muscle</tissue>
    </source>
</reference>